<dbReference type="Proteomes" id="UP000325797">
    <property type="component" value="Chromosome"/>
</dbReference>
<keyword evidence="3 7" id="KW-0288">FMN</keyword>
<dbReference type="CDD" id="cd02809">
    <property type="entry name" value="alpha_hydroxyacid_oxid_FMN"/>
    <property type="match status" value="1"/>
</dbReference>
<comment type="cofactor">
    <cofactor evidence="1">
        <name>FMN</name>
        <dbReference type="ChEBI" id="CHEBI:58210"/>
    </cofactor>
</comment>
<dbReference type="GO" id="GO:0010181">
    <property type="term" value="F:FMN binding"/>
    <property type="evidence" value="ECO:0007669"/>
    <property type="project" value="InterPro"/>
</dbReference>
<dbReference type="InterPro" id="IPR037396">
    <property type="entry name" value="FMN_HAD"/>
</dbReference>
<dbReference type="InterPro" id="IPR000262">
    <property type="entry name" value="FMN-dep_DH"/>
</dbReference>
<feature type="binding site" evidence="7">
    <location>
        <begin position="104"/>
        <end position="106"/>
    </location>
    <ligand>
        <name>FMN</name>
        <dbReference type="ChEBI" id="CHEBI:58210"/>
    </ligand>
</feature>
<evidence type="ECO:0000256" key="6">
    <source>
        <dbReference type="PIRSR" id="PIRSR000138-1"/>
    </source>
</evidence>
<comment type="similarity">
    <text evidence="5">Belongs to the FMN-dependent alpha-hydroxy acid dehydrogenase family.</text>
</comment>
<dbReference type="Gene3D" id="3.20.20.70">
    <property type="entry name" value="Aldolase class I"/>
    <property type="match status" value="1"/>
</dbReference>
<evidence type="ECO:0000256" key="5">
    <source>
        <dbReference type="ARBA" id="ARBA00024042"/>
    </source>
</evidence>
<feature type="binding site" evidence="7">
    <location>
        <position position="307"/>
    </location>
    <ligand>
        <name>glyoxylate</name>
        <dbReference type="ChEBI" id="CHEBI:36655"/>
    </ligand>
</feature>
<dbReference type="KEGG" id="hadh:FRZ61_02850"/>
<dbReference type="EMBL" id="CP042582">
    <property type="protein sequence ID" value="QEX20368.1"/>
    <property type="molecule type" value="Genomic_DNA"/>
</dbReference>
<dbReference type="FunFam" id="3.20.20.70:FF:000029">
    <property type="entry name" value="L-lactate dehydrogenase"/>
    <property type="match status" value="1"/>
</dbReference>
<feature type="binding site" evidence="7">
    <location>
        <position position="182"/>
    </location>
    <ligand>
        <name>FMN</name>
        <dbReference type="ChEBI" id="CHEBI:58210"/>
    </ligand>
</feature>
<feature type="binding site" evidence="7">
    <location>
        <position position="304"/>
    </location>
    <ligand>
        <name>glyoxylate</name>
        <dbReference type="ChEBI" id="CHEBI:36655"/>
    </ligand>
</feature>
<gene>
    <name evidence="9" type="primary">lldA</name>
    <name evidence="9" type="ORF">FRZ61_02850</name>
</gene>
<accession>A0A5J6MS37</accession>
<dbReference type="InterPro" id="IPR012133">
    <property type="entry name" value="Alpha-hydoxy_acid_DH_FMN"/>
</dbReference>
<dbReference type="PIRSF" id="PIRSF000138">
    <property type="entry name" value="Al-hdrx_acd_dh"/>
    <property type="match status" value="1"/>
</dbReference>
<dbReference type="AlphaFoldDB" id="A0A5J6MS37"/>
<evidence type="ECO:0000256" key="3">
    <source>
        <dbReference type="ARBA" id="ARBA00022643"/>
    </source>
</evidence>
<dbReference type="PANTHER" id="PTHR10578:SF107">
    <property type="entry name" value="2-HYDROXYACID OXIDASE 1"/>
    <property type="match status" value="1"/>
</dbReference>
<feature type="active site" description="Proton acceptor" evidence="6">
    <location>
        <position position="304"/>
    </location>
</feature>
<feature type="binding site" evidence="7">
    <location>
        <begin position="335"/>
        <end position="339"/>
    </location>
    <ligand>
        <name>FMN</name>
        <dbReference type="ChEBI" id="CHEBI:58210"/>
    </ligand>
</feature>
<feature type="binding site" evidence="7">
    <location>
        <position position="133"/>
    </location>
    <ligand>
        <name>FMN</name>
        <dbReference type="ChEBI" id="CHEBI:58210"/>
    </ligand>
</feature>
<evidence type="ECO:0000313" key="10">
    <source>
        <dbReference type="Proteomes" id="UP000325797"/>
    </source>
</evidence>
<dbReference type="SUPFAM" id="SSF51395">
    <property type="entry name" value="FMN-linked oxidoreductases"/>
    <property type="match status" value="1"/>
</dbReference>
<feature type="binding site" evidence="7">
    <location>
        <position position="51"/>
    </location>
    <ligand>
        <name>glyoxylate</name>
        <dbReference type="ChEBI" id="CHEBI:36655"/>
    </ligand>
</feature>
<name>A0A5J6MS37_9PROT</name>
<dbReference type="InterPro" id="IPR013785">
    <property type="entry name" value="Aldolase_TIM"/>
</dbReference>
<keyword evidence="4" id="KW-0560">Oxidoreductase</keyword>
<dbReference type="PROSITE" id="PS00557">
    <property type="entry name" value="FMN_HYDROXY_ACID_DH_1"/>
    <property type="match status" value="1"/>
</dbReference>
<feature type="domain" description="FMN hydroxy acid dehydrogenase" evidence="8">
    <location>
        <begin position="25"/>
        <end position="409"/>
    </location>
</feature>
<reference evidence="9 10" key="1">
    <citation type="submission" date="2019-08" db="EMBL/GenBank/DDBJ databases">
        <title>Hyperibacter terrae gen. nov., sp. nov. and Hyperibacter viscosus sp. nov., two new members in the family Rhodospirillaceae isolated from the rhizosphere of Hypericum perforatum.</title>
        <authorList>
            <person name="Noviana Z."/>
        </authorList>
    </citation>
    <scope>NUCLEOTIDE SEQUENCE [LARGE SCALE GENOMIC DNA]</scope>
    <source>
        <strain evidence="9 10">R5959</strain>
    </source>
</reference>
<feature type="binding site" evidence="7">
    <location>
        <position position="302"/>
    </location>
    <ligand>
        <name>FMN</name>
        <dbReference type="ChEBI" id="CHEBI:58210"/>
    </ligand>
</feature>
<evidence type="ECO:0000256" key="2">
    <source>
        <dbReference type="ARBA" id="ARBA00022630"/>
    </source>
</evidence>
<evidence type="ECO:0000256" key="4">
    <source>
        <dbReference type="ARBA" id="ARBA00023002"/>
    </source>
</evidence>
<evidence type="ECO:0000256" key="1">
    <source>
        <dbReference type="ARBA" id="ARBA00001917"/>
    </source>
</evidence>
<dbReference type="PROSITE" id="PS51349">
    <property type="entry name" value="FMN_HYDROXY_ACID_DH_2"/>
    <property type="match status" value="1"/>
</dbReference>
<keyword evidence="2 7" id="KW-0285">Flavoprotein</keyword>
<keyword evidence="10" id="KW-1185">Reference proteome</keyword>
<dbReference type="GO" id="GO:0016614">
    <property type="term" value="F:oxidoreductase activity, acting on CH-OH group of donors"/>
    <property type="evidence" value="ECO:0007669"/>
    <property type="project" value="UniProtKB-ARBA"/>
</dbReference>
<dbReference type="PANTHER" id="PTHR10578">
    <property type="entry name" value="S -2-HYDROXY-ACID OXIDASE-RELATED"/>
    <property type="match status" value="1"/>
</dbReference>
<feature type="binding site" evidence="7">
    <location>
        <position position="156"/>
    </location>
    <ligand>
        <name>glyoxylate</name>
        <dbReference type="ChEBI" id="CHEBI:36655"/>
    </ligand>
</feature>
<feature type="binding site" evidence="7">
    <location>
        <position position="154"/>
    </location>
    <ligand>
        <name>FMN</name>
        <dbReference type="ChEBI" id="CHEBI:58210"/>
    </ligand>
</feature>
<proteinExistence type="inferred from homology"/>
<sequence>MSPAATARLARALRRSGSEDTARSMALDRVISIADLKRMARRRLPRMAFDYVEGGCDDEVALADSEAAFRSCRLMPRYLVDISRKDLTASAAGQSFSLPIGIAPTGNAGMFRHDADRLLAAEARVANVPFILSGASNASIEEAMAVAPEHCWFQLYGTRDPRLAEDMVRRALGLGVKVLVVTVDVPVTSNRERNRRSGFSHPLKVTPAMIFQAATHPRWTLDYFGHGGLPYMGNFRPYASEGASPAQVADLFVEQFPPLTLTWAFLDRVRQLWPRKLLVKGILHPDDATRAVAAGADGVIVSNHGGRQLDRAIAPLLALPAVHAAVGQKAEIMLDGGIRRGSDIVIARCLGARYVFQGRPTLYGVAAAGRAGIRKALEIFAQELGTILAQIGCPRLDDLGPQFLAQVPGVDRQALRGTVAGAAG</sequence>
<dbReference type="Pfam" id="PF01070">
    <property type="entry name" value="FMN_dh"/>
    <property type="match status" value="1"/>
</dbReference>
<evidence type="ECO:0000259" key="8">
    <source>
        <dbReference type="PROSITE" id="PS51349"/>
    </source>
</evidence>
<feature type="binding site" evidence="7">
    <location>
        <position position="280"/>
    </location>
    <ligand>
        <name>FMN</name>
        <dbReference type="ChEBI" id="CHEBI:58210"/>
    </ligand>
</feature>
<evidence type="ECO:0000313" key="9">
    <source>
        <dbReference type="EMBL" id="QEX20368.1"/>
    </source>
</evidence>
<dbReference type="InterPro" id="IPR008259">
    <property type="entry name" value="FMN_hydac_DH_AS"/>
</dbReference>
<evidence type="ECO:0000256" key="7">
    <source>
        <dbReference type="PIRSR" id="PIRSR000138-2"/>
    </source>
</evidence>
<feature type="binding site" evidence="7">
    <location>
        <begin position="358"/>
        <end position="359"/>
    </location>
    <ligand>
        <name>FMN</name>
        <dbReference type="ChEBI" id="CHEBI:58210"/>
    </ligand>
</feature>
<feature type="binding site" evidence="7">
    <location>
        <position position="191"/>
    </location>
    <ligand>
        <name>glyoxylate</name>
        <dbReference type="ChEBI" id="CHEBI:36655"/>
    </ligand>
</feature>
<organism evidence="9 10">
    <name type="scientific">Hypericibacter adhaerens</name>
    <dbReference type="NCBI Taxonomy" id="2602016"/>
    <lineage>
        <taxon>Bacteria</taxon>
        <taxon>Pseudomonadati</taxon>
        <taxon>Pseudomonadota</taxon>
        <taxon>Alphaproteobacteria</taxon>
        <taxon>Rhodospirillales</taxon>
        <taxon>Dongiaceae</taxon>
        <taxon>Hypericibacter</taxon>
    </lineage>
</organism>
<protein>
    <submittedName>
        <fullName evidence="9">Alpha-hydroxy-acid oxidizing enzyme</fullName>
    </submittedName>
</protein>